<dbReference type="EMBL" id="JAKGAS010000002">
    <property type="protein sequence ID" value="MCF2947586.1"/>
    <property type="molecule type" value="Genomic_DNA"/>
</dbReference>
<protein>
    <submittedName>
        <fullName evidence="1">Uncharacterized protein</fullName>
    </submittedName>
</protein>
<evidence type="ECO:0000313" key="1">
    <source>
        <dbReference type="EMBL" id="MCF2947586.1"/>
    </source>
</evidence>
<reference evidence="1 2" key="1">
    <citation type="submission" date="2022-01" db="EMBL/GenBank/DDBJ databases">
        <title>Paraglaciecola sp. G1-23.</title>
        <authorList>
            <person name="Jin M.S."/>
            <person name="Han D.M."/>
            <person name="Kim H.M."/>
            <person name="Jeon C.O."/>
        </authorList>
    </citation>
    <scope>NUCLEOTIDE SEQUENCE [LARGE SCALE GENOMIC DNA]</scope>
    <source>
        <strain evidence="1 2">G1-23</strain>
    </source>
</reference>
<name>A0ABS9D3X4_9ALTE</name>
<comment type="caution">
    <text evidence="1">The sequence shown here is derived from an EMBL/GenBank/DDBJ whole genome shotgun (WGS) entry which is preliminary data.</text>
</comment>
<organism evidence="1 2">
    <name type="scientific">Paraglaciecola algarum</name>
    <dbReference type="NCBI Taxonomy" id="3050085"/>
    <lineage>
        <taxon>Bacteria</taxon>
        <taxon>Pseudomonadati</taxon>
        <taxon>Pseudomonadota</taxon>
        <taxon>Gammaproteobacteria</taxon>
        <taxon>Alteromonadales</taxon>
        <taxon>Alteromonadaceae</taxon>
        <taxon>Paraglaciecola</taxon>
    </lineage>
</organism>
<accession>A0ABS9D3X4</accession>
<sequence length="72" mass="8702">MAFYYYEVHRYDEKCKTYEGAFVNGFEYVMFVSCVEIEEIDNTVKDKYTTDIYVDGIAGFSERYSKYFLNEY</sequence>
<proteinExistence type="predicted"/>
<evidence type="ECO:0000313" key="2">
    <source>
        <dbReference type="Proteomes" id="UP001521137"/>
    </source>
</evidence>
<keyword evidence="2" id="KW-1185">Reference proteome</keyword>
<dbReference type="Proteomes" id="UP001521137">
    <property type="component" value="Unassembled WGS sequence"/>
</dbReference>
<gene>
    <name evidence="1" type="ORF">L0668_05660</name>
</gene>